<organism evidence="1 2">
    <name type="scientific">Lactobacillus gasseri 224-1</name>
    <dbReference type="NCBI Taxonomy" id="679196"/>
    <lineage>
        <taxon>Bacteria</taxon>
        <taxon>Bacillati</taxon>
        <taxon>Bacillota</taxon>
        <taxon>Bacilli</taxon>
        <taxon>Lactobacillales</taxon>
        <taxon>Lactobacillaceae</taxon>
        <taxon>Lactobacillus</taxon>
    </lineage>
</organism>
<dbReference type="Proteomes" id="UP000003684">
    <property type="component" value="Unassembled WGS sequence"/>
</dbReference>
<name>D1YIY8_LACGS</name>
<dbReference type="Pfam" id="PF18555">
    <property type="entry name" value="MobL"/>
    <property type="match status" value="1"/>
</dbReference>
<sequence>MKRPAIILTSKFSTETSGKSFGKYLGYMARKEALESKEYLTEQERKEINRVTIKARELDVHGKFRKIFDQSKDGLVNKQAKKLLNNKVLSELNDDQFSKYLGYMARSSALATIQGKRELTPQETKELKRVNEAANKLTDLKVTKDKLAVGFFTSDMDQVHLKDFQHIRDQLTKAQAHHSVLWQDVISFDNDFLIKKEF</sequence>
<evidence type="ECO:0000313" key="2">
    <source>
        <dbReference type="Proteomes" id="UP000003684"/>
    </source>
</evidence>
<comment type="caution">
    <text evidence="1">The sequence shown here is derived from an EMBL/GenBank/DDBJ whole genome shotgun (WGS) entry which is preliminary data.</text>
</comment>
<evidence type="ECO:0000313" key="1">
    <source>
        <dbReference type="EMBL" id="EFB62509.1"/>
    </source>
</evidence>
<dbReference type="EMBL" id="ADFT01000016">
    <property type="protein sequence ID" value="EFB62509.1"/>
    <property type="molecule type" value="Genomic_DNA"/>
</dbReference>
<accession>D1YIY8</accession>
<protein>
    <submittedName>
        <fullName evidence="1">Uncharacterized protein</fullName>
    </submittedName>
</protein>
<reference evidence="1 2" key="1">
    <citation type="submission" date="2009-12" db="EMBL/GenBank/DDBJ databases">
        <title>Genome Sequence of Lactobacillus gasseri 224-1.</title>
        <authorList>
            <person name="Durkin A.S."/>
            <person name="Madupu R."/>
            <person name="Torralba M."/>
            <person name="Methe B."/>
            <person name="Sutton G."/>
            <person name="Strausberg R.L."/>
            <person name="Nelson K.E."/>
        </authorList>
    </citation>
    <scope>NUCLEOTIDE SEQUENCE [LARGE SCALE GENOMIC DNA]</scope>
    <source>
        <strain evidence="1 2">224-1</strain>
    </source>
</reference>
<proteinExistence type="predicted"/>
<dbReference type="AlphaFoldDB" id="D1YIY8"/>
<gene>
    <name evidence="1" type="ORF">HMPREF9209_0069</name>
</gene>
<dbReference type="InterPro" id="IPR041073">
    <property type="entry name" value="MobL"/>
</dbReference>